<feature type="transmembrane region" description="Helical" evidence="2">
    <location>
        <begin position="75"/>
        <end position="97"/>
    </location>
</feature>
<organism evidence="3 4">
    <name type="scientific">Folsomia candida</name>
    <name type="common">Springtail</name>
    <dbReference type="NCBI Taxonomy" id="158441"/>
    <lineage>
        <taxon>Eukaryota</taxon>
        <taxon>Metazoa</taxon>
        <taxon>Ecdysozoa</taxon>
        <taxon>Arthropoda</taxon>
        <taxon>Hexapoda</taxon>
        <taxon>Collembola</taxon>
        <taxon>Entomobryomorpha</taxon>
        <taxon>Isotomoidea</taxon>
        <taxon>Isotomidae</taxon>
        <taxon>Proisotominae</taxon>
        <taxon>Folsomia</taxon>
    </lineage>
</organism>
<protein>
    <submittedName>
        <fullName evidence="3">Uncharacterized protein</fullName>
    </submittedName>
</protein>
<comment type="caution">
    <text evidence="3">The sequence shown here is derived from an EMBL/GenBank/DDBJ whole genome shotgun (WGS) entry which is preliminary data.</text>
</comment>
<dbReference type="AlphaFoldDB" id="A0A226EZ86"/>
<feature type="region of interest" description="Disordered" evidence="1">
    <location>
        <begin position="146"/>
        <end position="211"/>
    </location>
</feature>
<gene>
    <name evidence="3" type="ORF">Fcan01_02784</name>
</gene>
<evidence type="ECO:0000256" key="2">
    <source>
        <dbReference type="SAM" id="Phobius"/>
    </source>
</evidence>
<feature type="compositionally biased region" description="Acidic residues" evidence="1">
    <location>
        <begin position="172"/>
        <end position="186"/>
    </location>
</feature>
<name>A0A226EZ86_FOLCA</name>
<keyword evidence="2" id="KW-0812">Transmembrane</keyword>
<keyword evidence="4" id="KW-1185">Reference proteome</keyword>
<dbReference type="Proteomes" id="UP000198287">
    <property type="component" value="Unassembled WGS sequence"/>
</dbReference>
<keyword evidence="2" id="KW-0472">Membrane</keyword>
<dbReference type="EMBL" id="LNIX01000001">
    <property type="protein sequence ID" value="OXA62500.1"/>
    <property type="molecule type" value="Genomic_DNA"/>
</dbReference>
<evidence type="ECO:0000256" key="1">
    <source>
        <dbReference type="SAM" id="MobiDB-lite"/>
    </source>
</evidence>
<accession>A0A226EZ86</accession>
<feature type="compositionally biased region" description="Polar residues" evidence="1">
    <location>
        <begin position="187"/>
        <end position="199"/>
    </location>
</feature>
<sequence length="211" mass="23871">MKLSNVCAGGGPVKFLARVLNVKAGKRWNNSFQRNGFFSILALLYYRESTMGLWYRIKNHIDGFRERCRDRFGSYPCPIFCRWVLFALLWVFAVIFFTLQTFVGYLIAGMFVFVATVVGINSCFTEYKSIEGHMIPRLPLWLGHDRPPTPSPSRSPSPRTSLFVMTIGGDTENSDMDTTTSEEEETQFNSQIGSPSNSIPLVLPKTTGRKS</sequence>
<evidence type="ECO:0000313" key="3">
    <source>
        <dbReference type="EMBL" id="OXA62500.1"/>
    </source>
</evidence>
<keyword evidence="2" id="KW-1133">Transmembrane helix</keyword>
<reference evidence="3 4" key="1">
    <citation type="submission" date="2015-12" db="EMBL/GenBank/DDBJ databases">
        <title>The genome of Folsomia candida.</title>
        <authorList>
            <person name="Faddeeva A."/>
            <person name="Derks M.F."/>
            <person name="Anvar Y."/>
            <person name="Smit S."/>
            <person name="Van Straalen N."/>
            <person name="Roelofs D."/>
        </authorList>
    </citation>
    <scope>NUCLEOTIDE SEQUENCE [LARGE SCALE GENOMIC DNA]</scope>
    <source>
        <strain evidence="3 4">VU population</strain>
        <tissue evidence="3">Whole body</tissue>
    </source>
</reference>
<feature type="transmembrane region" description="Helical" evidence="2">
    <location>
        <begin position="103"/>
        <end position="124"/>
    </location>
</feature>
<proteinExistence type="predicted"/>
<evidence type="ECO:0000313" key="4">
    <source>
        <dbReference type="Proteomes" id="UP000198287"/>
    </source>
</evidence>